<dbReference type="KEGG" id="ela:UCREL1_10918"/>
<dbReference type="Gene3D" id="2.60.120.620">
    <property type="entry name" value="q2cbj1_9rhob like domain"/>
    <property type="match status" value="1"/>
</dbReference>
<dbReference type="AlphaFoldDB" id="M7T683"/>
<gene>
    <name evidence="3" type="ORF">UCREL1_10918</name>
</gene>
<name>M7T683_EUTLA</name>
<accession>M7T683</accession>
<dbReference type="OMA" id="NVIWCLT"/>
<evidence type="ECO:0000256" key="2">
    <source>
        <dbReference type="ARBA" id="ARBA00005830"/>
    </source>
</evidence>
<keyword evidence="3" id="KW-0560">Oxidoreductase</keyword>
<dbReference type="Pfam" id="PF05721">
    <property type="entry name" value="PhyH"/>
    <property type="match status" value="1"/>
</dbReference>
<dbReference type="GO" id="GO:0046872">
    <property type="term" value="F:metal ion binding"/>
    <property type="evidence" value="ECO:0007669"/>
    <property type="project" value="UniProtKB-ARBA"/>
</dbReference>
<dbReference type="SUPFAM" id="SSF51197">
    <property type="entry name" value="Clavaminate synthase-like"/>
    <property type="match status" value="1"/>
</dbReference>
<dbReference type="InterPro" id="IPR008775">
    <property type="entry name" value="Phytyl_CoA_dOase-like"/>
</dbReference>
<evidence type="ECO:0000256" key="1">
    <source>
        <dbReference type="ARBA" id="ARBA00001962"/>
    </source>
</evidence>
<keyword evidence="4" id="KW-1185">Reference proteome</keyword>
<dbReference type="HOGENOM" id="CLU_047725_3_2_1"/>
<comment type="similarity">
    <text evidence="2">Belongs to the PhyH family.</text>
</comment>
<dbReference type="PANTHER" id="PTHR20883">
    <property type="entry name" value="PHYTANOYL-COA DIOXYGENASE DOMAIN CONTAINING 1"/>
    <property type="match status" value="1"/>
</dbReference>
<keyword evidence="3" id="KW-0223">Dioxygenase</keyword>
<dbReference type="EMBL" id="KB707488">
    <property type="protein sequence ID" value="EMR62135.1"/>
    <property type="molecule type" value="Genomic_DNA"/>
</dbReference>
<dbReference type="GO" id="GO:0051213">
    <property type="term" value="F:dioxygenase activity"/>
    <property type="evidence" value="ECO:0007669"/>
    <property type="project" value="UniProtKB-KW"/>
</dbReference>
<dbReference type="PANTHER" id="PTHR20883:SF48">
    <property type="entry name" value="ECTOINE DIOXYGENASE"/>
    <property type="match status" value="1"/>
</dbReference>
<comment type="cofactor">
    <cofactor evidence="1">
        <name>Fe cation</name>
        <dbReference type="ChEBI" id="CHEBI:24875"/>
    </cofactor>
</comment>
<reference evidence="4" key="1">
    <citation type="journal article" date="2013" name="Genome Announc.">
        <title>Draft genome sequence of the grapevine dieback fungus Eutypa lata UCR-EL1.</title>
        <authorList>
            <person name="Blanco-Ulate B."/>
            <person name="Rolshausen P.E."/>
            <person name="Cantu D."/>
        </authorList>
    </citation>
    <scope>NUCLEOTIDE SEQUENCE [LARGE SCALE GENOMIC DNA]</scope>
    <source>
        <strain evidence="4">UCR-EL1</strain>
    </source>
</reference>
<sequence>MAANLDEAKSHLKEHGWARISSVLSKEEASSTLDHLWKAREVAEARGDPTYMPFLDPNSSNMVKSVLGETFLISNFTANIARPGSSSMALHSDQSIVFPEPWHAVWALNIVWCLTDVYEANGATRYIPRSNKWVWKKEVPANAPDLLVPFEAKAGDVIVMDGRVWHTSGSNVTKDQDRALLFGYYTAPFVRQQVNWTAQLPKELQDTLSSEMKEWLGLDPVGNIHTTGDLRYMSQQYPNATNTANKEQTTSV</sequence>
<protein>
    <submittedName>
        <fullName evidence="3">Putative phytanoyl-dioxygenase family protein</fullName>
    </submittedName>
</protein>
<evidence type="ECO:0000313" key="4">
    <source>
        <dbReference type="Proteomes" id="UP000012174"/>
    </source>
</evidence>
<proteinExistence type="inferred from homology"/>
<evidence type="ECO:0000313" key="3">
    <source>
        <dbReference type="EMBL" id="EMR62135.1"/>
    </source>
</evidence>
<dbReference type="OrthoDB" id="445007at2759"/>
<organism evidence="3 4">
    <name type="scientific">Eutypa lata (strain UCR-EL1)</name>
    <name type="common">Grapevine dieback disease fungus</name>
    <name type="synonym">Eutypa armeniacae</name>
    <dbReference type="NCBI Taxonomy" id="1287681"/>
    <lineage>
        <taxon>Eukaryota</taxon>
        <taxon>Fungi</taxon>
        <taxon>Dikarya</taxon>
        <taxon>Ascomycota</taxon>
        <taxon>Pezizomycotina</taxon>
        <taxon>Sordariomycetes</taxon>
        <taxon>Xylariomycetidae</taxon>
        <taxon>Xylariales</taxon>
        <taxon>Diatrypaceae</taxon>
        <taxon>Eutypa</taxon>
    </lineage>
</organism>
<dbReference type="eggNOG" id="ENOG502SKX1">
    <property type="taxonomic scope" value="Eukaryota"/>
</dbReference>
<dbReference type="Proteomes" id="UP000012174">
    <property type="component" value="Unassembled WGS sequence"/>
</dbReference>